<evidence type="ECO:0000313" key="1">
    <source>
        <dbReference type="EMBL" id="OGL42492.1"/>
    </source>
</evidence>
<reference evidence="1 2" key="1">
    <citation type="journal article" date="2016" name="Nat. Commun.">
        <title>Thousands of microbial genomes shed light on interconnected biogeochemical processes in an aquifer system.</title>
        <authorList>
            <person name="Anantharaman K."/>
            <person name="Brown C.T."/>
            <person name="Hug L.A."/>
            <person name="Sharon I."/>
            <person name="Castelle C.J."/>
            <person name="Probst A.J."/>
            <person name="Thomas B.C."/>
            <person name="Singh A."/>
            <person name="Wilkins M.J."/>
            <person name="Karaoz U."/>
            <person name="Brodie E.L."/>
            <person name="Williams K.H."/>
            <person name="Hubbard S.S."/>
            <person name="Banfield J.F."/>
        </authorList>
    </citation>
    <scope>NUCLEOTIDE SEQUENCE [LARGE SCALE GENOMIC DNA]</scope>
</reference>
<gene>
    <name evidence="1" type="ORF">A2042_09315</name>
</gene>
<protein>
    <submittedName>
        <fullName evidence="1">Uncharacterized protein</fullName>
    </submittedName>
</protein>
<comment type="caution">
    <text evidence="1">The sequence shown here is derived from an EMBL/GenBank/DDBJ whole genome shotgun (WGS) entry which is preliminary data.</text>
</comment>
<dbReference type="AlphaFoldDB" id="A0A1F7RLR0"/>
<proteinExistence type="predicted"/>
<dbReference type="Proteomes" id="UP000178526">
    <property type="component" value="Unassembled WGS sequence"/>
</dbReference>
<organism evidence="1 2">
    <name type="scientific">Candidatus Schekmanbacteria bacterium GWA2_38_11</name>
    <dbReference type="NCBI Taxonomy" id="1817876"/>
    <lineage>
        <taxon>Bacteria</taxon>
        <taxon>Candidatus Schekmaniibacteriota</taxon>
    </lineage>
</organism>
<sequence length="252" mass="29560">MIGIDLGKIFKGNLKEAVNVVNRVKEEHRSYLYSGIGRASILLFKDDFEKSVAFIEKIPPSYRDFCYQGIFYETVMHFHKYSPINNGWDSEWDIAKVIELLEKVDEKYKSSSCFGIGRGIMSFEFYYAESRRYLFSDLVWKSGKALEGIEASLNGYCFQGIGVEYGRKLLNYFFAQDYFQPEQGYSLDNRFFSEPLNKEINRTLKGDKTLKGDDRENYYEGIKMAVLENFKDEKVRNYILNRIRERERSSGN</sequence>
<accession>A0A1F7RLR0</accession>
<evidence type="ECO:0000313" key="2">
    <source>
        <dbReference type="Proteomes" id="UP000178526"/>
    </source>
</evidence>
<dbReference type="EMBL" id="MGDB01000044">
    <property type="protein sequence ID" value="OGL42492.1"/>
    <property type="molecule type" value="Genomic_DNA"/>
</dbReference>
<name>A0A1F7RLR0_9BACT</name>